<proteinExistence type="predicted"/>
<reference evidence="1 2" key="1">
    <citation type="submission" date="2016-11" db="EMBL/GenBank/DDBJ databases">
        <authorList>
            <person name="Jaros S."/>
            <person name="Januszkiewicz K."/>
            <person name="Wedrychowicz H."/>
        </authorList>
    </citation>
    <scope>NUCLEOTIDE SEQUENCE [LARGE SCALE GENOMIC DNA]</scope>
    <source>
        <strain evidence="1 2">DSM 100565</strain>
    </source>
</reference>
<dbReference type="EMBL" id="FQYO01000002">
    <property type="protein sequence ID" value="SHI62295.1"/>
    <property type="molecule type" value="Genomic_DNA"/>
</dbReference>
<evidence type="ECO:0000313" key="2">
    <source>
        <dbReference type="Proteomes" id="UP000184292"/>
    </source>
</evidence>
<dbReference type="Proteomes" id="UP000184292">
    <property type="component" value="Unassembled WGS sequence"/>
</dbReference>
<evidence type="ECO:0008006" key="3">
    <source>
        <dbReference type="Google" id="ProtNLM"/>
    </source>
</evidence>
<sequence>MAHAFLGPAIRPEAVRFHGDLAAGPSRTVPTRPRETCRERIMPPIEGPSFQSSTAAMAAFDHVWVRPSLFLEDYLAGIEEGVLNLPAAMLFLHEMVHVWQWQNRAVTGYHPLKAAFEHVRSADPYLFDPETRADLLDFGWEQQGVIVEEYLCCRTLAPEAERTSRLHAMLGVHFDLPALSRPIAREALLPWDGVELAGICD</sequence>
<gene>
    <name evidence="1" type="ORF">SAMN05444417_1272</name>
</gene>
<keyword evidence="2" id="KW-1185">Reference proteome</keyword>
<accession>A0A1M6CMN3</accession>
<evidence type="ECO:0000313" key="1">
    <source>
        <dbReference type="EMBL" id="SHI62295.1"/>
    </source>
</evidence>
<dbReference type="STRING" id="1447782.SAMN05444417_1272"/>
<name>A0A1M6CMN3_9RHOB</name>
<dbReference type="AlphaFoldDB" id="A0A1M6CMN3"/>
<organism evidence="1 2">
    <name type="scientific">Wenxinia saemankumensis</name>
    <dbReference type="NCBI Taxonomy" id="1447782"/>
    <lineage>
        <taxon>Bacteria</taxon>
        <taxon>Pseudomonadati</taxon>
        <taxon>Pseudomonadota</taxon>
        <taxon>Alphaproteobacteria</taxon>
        <taxon>Rhodobacterales</taxon>
        <taxon>Roseobacteraceae</taxon>
        <taxon>Wenxinia</taxon>
    </lineage>
</organism>
<protein>
    <recommendedName>
        <fullName evidence="3">DUF4157 domain-containing protein</fullName>
    </recommendedName>
</protein>